<dbReference type="InterPro" id="IPR039422">
    <property type="entry name" value="MarR/SlyA-like"/>
</dbReference>
<dbReference type="Gene3D" id="1.10.10.10">
    <property type="entry name" value="Winged helix-like DNA-binding domain superfamily/Winged helix DNA-binding domain"/>
    <property type="match status" value="1"/>
</dbReference>
<reference evidence="2 3" key="1">
    <citation type="submission" date="2018-11" db="EMBL/GenBank/DDBJ databases">
        <authorList>
            <person name="Criscuolo A."/>
        </authorList>
    </citation>
    <scope>NUCLEOTIDE SEQUENCE [LARGE SCALE GENOMIC DNA]</scope>
    <source>
        <strain evidence="2">AT11b</strain>
    </source>
</reference>
<evidence type="ECO:0000313" key="2">
    <source>
        <dbReference type="EMBL" id="VDC25484.1"/>
    </source>
</evidence>
<name>A0A3P5XD80_9MICC</name>
<dbReference type="OrthoDB" id="8635520at2"/>
<dbReference type="GO" id="GO:0003700">
    <property type="term" value="F:DNA-binding transcription factor activity"/>
    <property type="evidence" value="ECO:0007669"/>
    <property type="project" value="InterPro"/>
</dbReference>
<dbReference type="EMBL" id="UXAU01000021">
    <property type="protein sequence ID" value="VDC25484.1"/>
    <property type="molecule type" value="Genomic_DNA"/>
</dbReference>
<dbReference type="Pfam" id="PF12802">
    <property type="entry name" value="MarR_2"/>
    <property type="match status" value="1"/>
</dbReference>
<evidence type="ECO:0000259" key="1">
    <source>
        <dbReference type="PROSITE" id="PS50995"/>
    </source>
</evidence>
<sequence>MSTPATPNRRRKSPTASQLGAWRSFIETSEAVKNLIAARMQADSGLSMPDYSVLLALSESANGRMRSSHLAEHIGWERSRLSHHLGRMERRGLITREAATGDSRGADIVLSDLGAQSFRNASSPHLHAVADLYIAGLSDQQLHAVADAMRTLQAHLDSPQN</sequence>
<dbReference type="AlphaFoldDB" id="A0A3P5XD80"/>
<dbReference type="PANTHER" id="PTHR33164">
    <property type="entry name" value="TRANSCRIPTIONAL REGULATOR, MARR FAMILY"/>
    <property type="match status" value="1"/>
</dbReference>
<gene>
    <name evidence="2" type="ORF">PSET11_01569</name>
</gene>
<accession>A0A3P5XD80</accession>
<dbReference type="InterPro" id="IPR000835">
    <property type="entry name" value="HTH_MarR-typ"/>
</dbReference>
<dbReference type="PROSITE" id="PS50995">
    <property type="entry name" value="HTH_MARR_2"/>
    <property type="match status" value="1"/>
</dbReference>
<dbReference type="PANTHER" id="PTHR33164:SF99">
    <property type="entry name" value="MARR FAMILY REGULATORY PROTEIN"/>
    <property type="match status" value="1"/>
</dbReference>
<dbReference type="RefSeq" id="WP_124091517.1">
    <property type="nucleotide sequence ID" value="NZ_CBCRYA010000012.1"/>
</dbReference>
<dbReference type="GO" id="GO:0006950">
    <property type="term" value="P:response to stress"/>
    <property type="evidence" value="ECO:0007669"/>
    <property type="project" value="TreeGrafter"/>
</dbReference>
<dbReference type="SUPFAM" id="SSF46785">
    <property type="entry name" value="Winged helix' DNA-binding domain"/>
    <property type="match status" value="1"/>
</dbReference>
<dbReference type="SMART" id="SM00347">
    <property type="entry name" value="HTH_MARR"/>
    <property type="match status" value="1"/>
</dbReference>
<feature type="domain" description="HTH marR-type" evidence="1">
    <location>
        <begin position="18"/>
        <end position="154"/>
    </location>
</feature>
<dbReference type="InterPro" id="IPR036390">
    <property type="entry name" value="WH_DNA-bd_sf"/>
</dbReference>
<protein>
    <submittedName>
        <fullName evidence="2">MarR family protein</fullName>
    </submittedName>
</protein>
<organism evidence="2 3">
    <name type="scientific">Arthrobacter ulcerisalmonis</name>
    <dbReference type="NCBI Taxonomy" id="2483813"/>
    <lineage>
        <taxon>Bacteria</taxon>
        <taxon>Bacillati</taxon>
        <taxon>Actinomycetota</taxon>
        <taxon>Actinomycetes</taxon>
        <taxon>Micrococcales</taxon>
        <taxon>Micrococcaceae</taxon>
        <taxon>Arthrobacter</taxon>
    </lineage>
</organism>
<dbReference type="Proteomes" id="UP000280861">
    <property type="component" value="Unassembled WGS sequence"/>
</dbReference>
<proteinExistence type="predicted"/>
<keyword evidence="3" id="KW-1185">Reference proteome</keyword>
<evidence type="ECO:0000313" key="3">
    <source>
        <dbReference type="Proteomes" id="UP000280861"/>
    </source>
</evidence>
<dbReference type="InterPro" id="IPR036388">
    <property type="entry name" value="WH-like_DNA-bd_sf"/>
</dbReference>